<name>A0A8H4ILM0_9PEZI</name>
<feature type="region of interest" description="Disordered" evidence="1">
    <location>
        <begin position="249"/>
        <end position="277"/>
    </location>
</feature>
<sequence length="416" mass="45696">MHSSPLHRLFSRFRTRHSEPSRSPQASPLPPQSPSYPGSSPPTSYRHLSTLDICLLTQILSSHPYPSPGPNNLHHRHRRPSSPSISPTAVAPPPTTSTPTSTTTLISTLPPNLLVEAPQTPVFPFLLPPRQHRSANRNDGGGGDLCPSHRPLNPDLMHSILRFVRKEIVERGPQLFSLVDRREEVRHPGGAQSAVDERAWKEVRDALTWARDAVFGDGFLEDEGQCEGYCEDGVVALLRGAAGLGVGGGGGGRWTDAGERGVDEDEDRGSSAWSDWPSSSYSTFLREPRWNSQGGGGGNCPACVLARVGGEMDVVVALRVCLLARYRGERLRTSKRLKWANGWLSWSCWWHMGGSEEDAKALLTKQVRESDDLGRMLKEKIKRAKKGERVSLDGERREVDVALPSPSSVYSWDVSG</sequence>
<feature type="compositionally biased region" description="Low complexity" evidence="1">
    <location>
        <begin position="35"/>
        <end position="44"/>
    </location>
</feature>
<accession>A0A8H4ILM0</accession>
<protein>
    <submittedName>
        <fullName evidence="2">Uncharacterized protein</fullName>
    </submittedName>
</protein>
<reference evidence="2" key="1">
    <citation type="submission" date="2020-04" db="EMBL/GenBank/DDBJ databases">
        <title>Genome Assembly and Annotation of Botryosphaeria dothidea sdau 11-99, a Latent Pathogen of Apple Fruit Ring Rot in China.</title>
        <authorList>
            <person name="Yu C."/>
            <person name="Diao Y."/>
            <person name="Lu Q."/>
            <person name="Zhao J."/>
            <person name="Cui S."/>
            <person name="Peng C."/>
            <person name="He B."/>
            <person name="Liu H."/>
        </authorList>
    </citation>
    <scope>NUCLEOTIDE SEQUENCE [LARGE SCALE GENOMIC DNA]</scope>
    <source>
        <strain evidence="2">Sdau11-99</strain>
    </source>
</reference>
<evidence type="ECO:0000313" key="2">
    <source>
        <dbReference type="EMBL" id="KAF4303710.1"/>
    </source>
</evidence>
<dbReference type="AlphaFoldDB" id="A0A8H4ILM0"/>
<comment type="caution">
    <text evidence="2">The sequence shown here is derived from an EMBL/GenBank/DDBJ whole genome shotgun (WGS) entry which is preliminary data.</text>
</comment>
<feature type="region of interest" description="Disordered" evidence="1">
    <location>
        <begin position="65"/>
        <end position="103"/>
    </location>
</feature>
<dbReference type="EMBL" id="WWBZ02000051">
    <property type="protein sequence ID" value="KAF4303710.1"/>
    <property type="molecule type" value="Genomic_DNA"/>
</dbReference>
<keyword evidence="3" id="KW-1185">Reference proteome</keyword>
<evidence type="ECO:0000256" key="1">
    <source>
        <dbReference type="SAM" id="MobiDB-lite"/>
    </source>
</evidence>
<evidence type="ECO:0000313" key="3">
    <source>
        <dbReference type="Proteomes" id="UP000572817"/>
    </source>
</evidence>
<proteinExistence type="predicted"/>
<gene>
    <name evidence="2" type="ORF">GTA08_BOTSDO08167</name>
</gene>
<organism evidence="2 3">
    <name type="scientific">Botryosphaeria dothidea</name>
    <dbReference type="NCBI Taxonomy" id="55169"/>
    <lineage>
        <taxon>Eukaryota</taxon>
        <taxon>Fungi</taxon>
        <taxon>Dikarya</taxon>
        <taxon>Ascomycota</taxon>
        <taxon>Pezizomycotina</taxon>
        <taxon>Dothideomycetes</taxon>
        <taxon>Dothideomycetes incertae sedis</taxon>
        <taxon>Botryosphaeriales</taxon>
        <taxon>Botryosphaeriaceae</taxon>
        <taxon>Botryosphaeria</taxon>
    </lineage>
</organism>
<feature type="region of interest" description="Disordered" evidence="1">
    <location>
        <begin position="1"/>
        <end position="44"/>
    </location>
</feature>
<dbReference type="Proteomes" id="UP000572817">
    <property type="component" value="Unassembled WGS sequence"/>
</dbReference>